<dbReference type="SUPFAM" id="SSF140924">
    <property type="entry name" value="Duffy binding domain-like"/>
    <property type="match status" value="3"/>
</dbReference>
<feature type="domain" description="Duffy-binding-like" evidence="2">
    <location>
        <begin position="852"/>
        <end position="993"/>
    </location>
</feature>
<dbReference type="InterPro" id="IPR004258">
    <property type="entry name" value="DBL"/>
</dbReference>
<dbReference type="InterPro" id="IPR041480">
    <property type="entry name" value="CIDR1_gamma"/>
</dbReference>
<evidence type="ECO:0000259" key="5">
    <source>
        <dbReference type="Pfam" id="PF22672"/>
    </source>
</evidence>
<evidence type="ECO:0000259" key="4">
    <source>
        <dbReference type="Pfam" id="PF18562"/>
    </source>
</evidence>
<name>A0A024WG90_PLAFA</name>
<reference evidence="6 7" key="2">
    <citation type="submission" date="2013-02" db="EMBL/GenBank/DDBJ databases">
        <title>The Genome Sequence of Plasmodium falciparum MaliPS096_E11.</title>
        <authorList>
            <consortium name="The Broad Institute Genome Sequencing Platform"/>
            <consortium name="The Broad Institute Genome Sequencing Center for Infectious Disease"/>
            <person name="Neafsey D."/>
            <person name="Cheeseman I."/>
            <person name="Volkman S."/>
            <person name="Adams J."/>
            <person name="Walker B."/>
            <person name="Young S.K."/>
            <person name="Zeng Q."/>
            <person name="Gargeya S."/>
            <person name="Fitzgerald M."/>
            <person name="Haas B."/>
            <person name="Abouelleil A."/>
            <person name="Alvarado L."/>
            <person name="Arachchi H.M."/>
            <person name="Berlin A.M."/>
            <person name="Chapman S.B."/>
            <person name="Dewar J."/>
            <person name="Goldberg J."/>
            <person name="Griggs A."/>
            <person name="Gujja S."/>
            <person name="Hansen M."/>
            <person name="Howarth C."/>
            <person name="Imamovic A."/>
            <person name="Larimer J."/>
            <person name="McCowan C."/>
            <person name="Murphy C."/>
            <person name="Neiman D."/>
            <person name="Pearson M."/>
            <person name="Priest M."/>
            <person name="Roberts A."/>
            <person name="Saif S."/>
            <person name="Shea T."/>
            <person name="Sisk P."/>
            <person name="Sykes S."/>
            <person name="Wortman J."/>
            <person name="Nusbaum C."/>
            <person name="Birren B."/>
        </authorList>
    </citation>
    <scope>NUCLEOTIDE SEQUENCE [LARGE SCALE GENOMIC DNA]</scope>
    <source>
        <strain evidence="6 7">MaliPS096_E11</strain>
    </source>
</reference>
<dbReference type="Pfam" id="PF22672">
    <property type="entry name" value="DBL_C"/>
    <property type="match status" value="2"/>
</dbReference>
<dbReference type="Pfam" id="PF05424">
    <property type="entry name" value="Duffy_binding"/>
    <property type="match status" value="2"/>
</dbReference>
<feature type="compositionally biased region" description="Basic and acidic residues" evidence="1">
    <location>
        <begin position="1035"/>
        <end position="1044"/>
    </location>
</feature>
<feature type="domain" description="Duffy-antigen binding" evidence="3">
    <location>
        <begin position="340"/>
        <end position="542"/>
    </location>
</feature>
<evidence type="ECO:0000259" key="2">
    <source>
        <dbReference type="Pfam" id="PF03011"/>
    </source>
</evidence>
<dbReference type="Gene3D" id="1.20.58.830">
    <property type="match status" value="2"/>
</dbReference>
<feature type="domain" description="Duffy-binding-like" evidence="5">
    <location>
        <begin position="607"/>
        <end position="740"/>
    </location>
</feature>
<dbReference type="AlphaFoldDB" id="A0A024WG90"/>
<feature type="domain" description="Cysteine-rich interdomain region 1 gamma" evidence="4">
    <location>
        <begin position="786"/>
        <end position="835"/>
    </location>
</feature>
<evidence type="ECO:0000259" key="3">
    <source>
        <dbReference type="Pfam" id="PF05424"/>
    </source>
</evidence>
<protein>
    <recommendedName>
        <fullName evidence="8">Duffy-binding-like domain-containing protein</fullName>
    </recommendedName>
</protein>
<evidence type="ECO:0000313" key="6">
    <source>
        <dbReference type="EMBL" id="ETW45928.1"/>
    </source>
</evidence>
<evidence type="ECO:0008006" key="8">
    <source>
        <dbReference type="Google" id="ProtNLM"/>
    </source>
</evidence>
<feature type="region of interest" description="Disordered" evidence="1">
    <location>
        <begin position="992"/>
        <end position="1044"/>
    </location>
</feature>
<sequence length="1044" mass="118498">MFYTFGDYRDLCLDTDISASNEPVKTVKDNIKNVFNTNNGLVKGSDKEKREKFWKDHKDAIWKGMLCALEKASGTTGTLTGPTSIYTYSTVKFSGDKSPTLETFAQTPQFLRWFTEWSDDFCKQRKEQLDQLVNVCKECNVSDSVISSGNKTCNDKEKCDACKKECTQYENWLQKWKDQYKTQSKKYSADKDNDPYKSIGEVQNSTHAYEYLYKQLKHFTCENGDCKCMQEKSNKPSTDGNTDSMPASLEYPPKEINGKCDCQEKEAPPAKVPEVPKQTTKSLDVFEIVKTLFTTTNTLQEACKTKYDGKYYGWKCVSSGDSTTTSSGSGATTTGDKGAICVPPRRRRLYVGKLTQWAEEATKSLSPPDPTPATSSRAQSHPLLTAFVESAAVETFFLWDRYKKENTKKPEKKKDQSELQGGVLLFPELDDEEDIAIEPDPEEELKTGIIPDDFLRQMFYTFGDYRDLCVGVKDDVAEALKASGDKNIDKIEQKIKSVIENSGSKPSVEKTTPEDWWQKNGEHIWNGMICALTYTDSGEKPTQDGEVKKALWDKEGTSNEPISQYQYKTVELKEDSGGPKGNDDPNSQPLTLKNFVKRPPYFRYLEEWGQNFCKERKKRLEKIKEDCYKDGGITKQYSGDGEECSNIDVNKDKIFADLEGPSCAISCSSYRKWIKGKKTQYEKQEKIYSKQKTDAKNNNGFSKTLEEDAAKFLERLASCSKTNSGEGKKFFENEGEAFRPATDCDPCSEFTVKLEKCNCRESAKGKGCNGGKMNADDIKNKTDVNGNIDMLVSDDSTAGFHDLTNCVSANIFKGIKENKWKCGEICGYNVCGLKKGDNNDIDDKQIILIRAFLKRWLEYFFEDYNKIKKKLNVCIENGNGSTCINECDKKCNCVEQWINKKKKEWQQIRDHYLKQYKSEDPDDYNMRSFLETWIPKIAVVNDQDNVIKLSKFDKSCGCSASVNEQNKNGYQDAIGCMLNKLQNKIEECKQKHAPTSDNSCSTLDNTTPSLEDDDYIPLEETEDVKAPNICPTQPKETKKEEEDD</sequence>
<feature type="non-terminal residue" evidence="6">
    <location>
        <position position="1044"/>
    </location>
</feature>
<feature type="domain" description="Duffy-antigen binding" evidence="3">
    <location>
        <begin position="1"/>
        <end position="112"/>
    </location>
</feature>
<reference evidence="6 7" key="1">
    <citation type="submission" date="2013-02" db="EMBL/GenBank/DDBJ databases">
        <title>The Genome Annotation of Plasmodium falciparum MaliPS096_E11.</title>
        <authorList>
            <consortium name="The Broad Institute Genome Sequencing Platform"/>
            <consortium name="The Broad Institute Genome Sequencing Center for Infectious Disease"/>
            <person name="Neafsey D."/>
            <person name="Hoffman S."/>
            <person name="Volkman S."/>
            <person name="Rosenthal P."/>
            <person name="Walker B."/>
            <person name="Young S.K."/>
            <person name="Zeng Q."/>
            <person name="Gargeya S."/>
            <person name="Fitzgerald M."/>
            <person name="Haas B."/>
            <person name="Abouelleil A."/>
            <person name="Allen A.W."/>
            <person name="Alvarado L."/>
            <person name="Arachchi H.M."/>
            <person name="Berlin A.M."/>
            <person name="Chapman S.B."/>
            <person name="Gainer-Dewar J."/>
            <person name="Goldberg J."/>
            <person name="Griggs A."/>
            <person name="Gujja S."/>
            <person name="Hansen M."/>
            <person name="Howarth C."/>
            <person name="Imamovic A."/>
            <person name="Ireland A."/>
            <person name="Larimer J."/>
            <person name="McCowan C."/>
            <person name="Murphy C."/>
            <person name="Pearson M."/>
            <person name="Poon T.W."/>
            <person name="Priest M."/>
            <person name="Roberts A."/>
            <person name="Saif S."/>
            <person name="Shea T."/>
            <person name="Sisk P."/>
            <person name="Sykes S."/>
            <person name="Wortman J."/>
            <person name="Nusbaum C."/>
            <person name="Birren B."/>
        </authorList>
    </citation>
    <scope>NUCLEOTIDE SEQUENCE [LARGE SCALE GENOMIC DNA]</scope>
    <source>
        <strain evidence="6 7">MaliPS096_E11</strain>
    </source>
</reference>
<dbReference type="Proteomes" id="UP000030699">
    <property type="component" value="Unassembled WGS sequence"/>
</dbReference>
<dbReference type="Pfam" id="PF18562">
    <property type="entry name" value="CIDR1_gamma"/>
    <property type="match status" value="1"/>
</dbReference>
<dbReference type="GO" id="GO:0016020">
    <property type="term" value="C:membrane"/>
    <property type="evidence" value="ECO:0007669"/>
    <property type="project" value="InterPro"/>
</dbReference>
<feature type="compositionally biased region" description="Polar residues" evidence="1">
    <location>
        <begin position="993"/>
        <end position="1009"/>
    </location>
</feature>
<feature type="compositionally biased region" description="Basic and acidic residues" evidence="1">
    <location>
        <begin position="573"/>
        <end position="583"/>
    </location>
</feature>
<feature type="region of interest" description="Disordered" evidence="1">
    <location>
        <begin position="573"/>
        <end position="592"/>
    </location>
</feature>
<dbReference type="Pfam" id="PF03011">
    <property type="entry name" value="PFEMP"/>
    <property type="match status" value="1"/>
</dbReference>
<accession>A0A024WG90</accession>
<dbReference type="InterPro" id="IPR042202">
    <property type="entry name" value="Duffy-ag-bd_sf"/>
</dbReference>
<dbReference type="Gene3D" id="1.20.1310.20">
    <property type="entry name" value="Duffy-antigen binding domain"/>
    <property type="match status" value="2"/>
</dbReference>
<organism evidence="6 7">
    <name type="scientific">Plasmodium falciparum MaliPS096_E11</name>
    <dbReference type="NCBI Taxonomy" id="1036727"/>
    <lineage>
        <taxon>Eukaryota</taxon>
        <taxon>Sar</taxon>
        <taxon>Alveolata</taxon>
        <taxon>Apicomplexa</taxon>
        <taxon>Aconoidasida</taxon>
        <taxon>Haemosporida</taxon>
        <taxon>Plasmodiidae</taxon>
        <taxon>Plasmodium</taxon>
        <taxon>Plasmodium (Laverania)</taxon>
    </lineage>
</organism>
<dbReference type="Gene3D" id="1.20.58.1930">
    <property type="match status" value="1"/>
</dbReference>
<dbReference type="InterPro" id="IPR054595">
    <property type="entry name" value="DBL_C"/>
</dbReference>
<proteinExistence type="predicted"/>
<dbReference type="InterPro" id="IPR008602">
    <property type="entry name" value="Duffy-antigen-binding"/>
</dbReference>
<evidence type="ECO:0000313" key="7">
    <source>
        <dbReference type="Proteomes" id="UP000030699"/>
    </source>
</evidence>
<dbReference type="FunFam" id="1.20.58.1930:FF:000001">
    <property type="entry name" value="Erythrocyte membrane protein 1, PfEMP1"/>
    <property type="match status" value="1"/>
</dbReference>
<dbReference type="GO" id="GO:0046789">
    <property type="term" value="F:host cell surface receptor binding"/>
    <property type="evidence" value="ECO:0007669"/>
    <property type="project" value="InterPro"/>
</dbReference>
<evidence type="ECO:0000256" key="1">
    <source>
        <dbReference type="SAM" id="MobiDB-lite"/>
    </source>
</evidence>
<gene>
    <name evidence="6" type="ORF">PFMALIP_06007</name>
</gene>
<feature type="compositionally biased region" description="Acidic residues" evidence="1">
    <location>
        <begin position="1010"/>
        <end position="1022"/>
    </location>
</feature>
<feature type="domain" description="Duffy-binding-like" evidence="5">
    <location>
        <begin position="116"/>
        <end position="222"/>
    </location>
</feature>
<dbReference type="EMBL" id="KI925882">
    <property type="protein sequence ID" value="ETW45928.1"/>
    <property type="molecule type" value="Genomic_DNA"/>
</dbReference>